<protein>
    <submittedName>
        <fullName evidence="11">Iron(III) transport system ATP-binding protein</fullName>
    </submittedName>
</protein>
<dbReference type="OrthoDB" id="9802264at2"/>
<dbReference type="SUPFAM" id="SSF52540">
    <property type="entry name" value="P-loop containing nucleoside triphosphate hydrolases"/>
    <property type="match status" value="1"/>
</dbReference>
<keyword evidence="2" id="KW-0813">Transport</keyword>
<reference evidence="11 12" key="1">
    <citation type="submission" date="2016-10" db="EMBL/GenBank/DDBJ databases">
        <authorList>
            <person name="Varghese N."/>
            <person name="Submissions S."/>
        </authorList>
    </citation>
    <scope>NUCLEOTIDE SEQUENCE [LARGE SCALE GENOMIC DNA]</scope>
    <source>
        <strain evidence="11 12">DSM 21822</strain>
    </source>
</reference>
<dbReference type="Proteomes" id="UP000323300">
    <property type="component" value="Unassembled WGS sequence"/>
</dbReference>
<dbReference type="GO" id="GO:0005524">
    <property type="term" value="F:ATP binding"/>
    <property type="evidence" value="ECO:0007669"/>
    <property type="project" value="UniProtKB-KW"/>
</dbReference>
<evidence type="ECO:0000256" key="4">
    <source>
        <dbReference type="ARBA" id="ARBA00022496"/>
    </source>
</evidence>
<gene>
    <name evidence="11" type="ORF">SAMN04488498_105140</name>
</gene>
<dbReference type="FunFam" id="3.40.50.300:FF:000425">
    <property type="entry name" value="Probable ABC transporter, ATP-binding subunit"/>
    <property type="match status" value="1"/>
</dbReference>
<dbReference type="GO" id="GO:0015697">
    <property type="term" value="P:quaternary ammonium group transport"/>
    <property type="evidence" value="ECO:0007669"/>
    <property type="project" value="UniProtKB-ARBA"/>
</dbReference>
<evidence type="ECO:0000256" key="9">
    <source>
        <dbReference type="ARBA" id="ARBA00023136"/>
    </source>
</evidence>
<dbReference type="GO" id="GO:0015408">
    <property type="term" value="F:ABC-type ferric iron transporter activity"/>
    <property type="evidence" value="ECO:0007669"/>
    <property type="project" value="InterPro"/>
</dbReference>
<keyword evidence="7" id="KW-0408">Iron</keyword>
<dbReference type="PROSITE" id="PS50893">
    <property type="entry name" value="ABC_TRANSPORTER_2"/>
    <property type="match status" value="1"/>
</dbReference>
<dbReference type="AlphaFoldDB" id="A0A1I3YSG5"/>
<dbReference type="InterPro" id="IPR017871">
    <property type="entry name" value="ABC_transporter-like_CS"/>
</dbReference>
<dbReference type="PROSITE" id="PS00211">
    <property type="entry name" value="ABC_TRANSPORTER_1"/>
    <property type="match status" value="1"/>
</dbReference>
<evidence type="ECO:0000256" key="6">
    <source>
        <dbReference type="ARBA" id="ARBA00022840"/>
    </source>
</evidence>
<feature type="domain" description="ABC transporter" evidence="10">
    <location>
        <begin position="22"/>
        <end position="255"/>
    </location>
</feature>
<dbReference type="PANTHER" id="PTHR42781">
    <property type="entry name" value="SPERMIDINE/PUTRESCINE IMPORT ATP-BINDING PROTEIN POTA"/>
    <property type="match status" value="1"/>
</dbReference>
<dbReference type="PANTHER" id="PTHR42781:SF4">
    <property type="entry name" value="SPERMIDINE_PUTRESCINE IMPORT ATP-BINDING PROTEIN POTA"/>
    <property type="match status" value="1"/>
</dbReference>
<evidence type="ECO:0000259" key="10">
    <source>
        <dbReference type="PROSITE" id="PS50893"/>
    </source>
</evidence>
<comment type="similarity">
    <text evidence="1">Belongs to the ABC transporter superfamily.</text>
</comment>
<dbReference type="CDD" id="cd03259">
    <property type="entry name" value="ABC_Carb_Solutes_like"/>
    <property type="match status" value="1"/>
</dbReference>
<evidence type="ECO:0000256" key="7">
    <source>
        <dbReference type="ARBA" id="ARBA00023004"/>
    </source>
</evidence>
<keyword evidence="5" id="KW-0547">Nucleotide-binding</keyword>
<keyword evidence="6 11" id="KW-0067">ATP-binding</keyword>
<proteinExistence type="inferred from homology"/>
<dbReference type="InterPro" id="IPR050093">
    <property type="entry name" value="ABC_SmlMolc_Importer"/>
</dbReference>
<dbReference type="EMBL" id="FOSL01000005">
    <property type="protein sequence ID" value="SFK34710.1"/>
    <property type="molecule type" value="Genomic_DNA"/>
</dbReference>
<organism evidence="11 12">
    <name type="scientific">Neomesorhizobium albiziae</name>
    <dbReference type="NCBI Taxonomy" id="335020"/>
    <lineage>
        <taxon>Bacteria</taxon>
        <taxon>Pseudomonadati</taxon>
        <taxon>Pseudomonadota</taxon>
        <taxon>Alphaproteobacteria</taxon>
        <taxon>Hyphomicrobiales</taxon>
        <taxon>Phyllobacteriaceae</taxon>
        <taxon>Neomesorhizobium</taxon>
    </lineage>
</organism>
<dbReference type="GO" id="GO:0016887">
    <property type="term" value="F:ATP hydrolysis activity"/>
    <property type="evidence" value="ECO:0007669"/>
    <property type="project" value="InterPro"/>
</dbReference>
<evidence type="ECO:0000256" key="1">
    <source>
        <dbReference type="ARBA" id="ARBA00005417"/>
    </source>
</evidence>
<evidence type="ECO:0000256" key="2">
    <source>
        <dbReference type="ARBA" id="ARBA00022448"/>
    </source>
</evidence>
<dbReference type="Gene3D" id="3.40.50.300">
    <property type="entry name" value="P-loop containing nucleotide triphosphate hydrolases"/>
    <property type="match status" value="1"/>
</dbReference>
<evidence type="ECO:0000313" key="11">
    <source>
        <dbReference type="EMBL" id="SFK34710.1"/>
    </source>
</evidence>
<evidence type="ECO:0000256" key="8">
    <source>
        <dbReference type="ARBA" id="ARBA00023065"/>
    </source>
</evidence>
<dbReference type="InterPro" id="IPR003593">
    <property type="entry name" value="AAA+_ATPase"/>
</dbReference>
<accession>A0A1I3YSG5</accession>
<dbReference type="Pfam" id="PF00005">
    <property type="entry name" value="ABC_tran"/>
    <property type="match status" value="1"/>
</dbReference>
<name>A0A1I3YSG5_9HYPH</name>
<dbReference type="InterPro" id="IPR003439">
    <property type="entry name" value="ABC_transporter-like_ATP-bd"/>
</dbReference>
<dbReference type="InterPro" id="IPR027417">
    <property type="entry name" value="P-loop_NTPase"/>
</dbReference>
<sequence>MARQETHPASRVTAGVTFAARLSFENISHAFGPDTETLSDISLSAEPGEVLCLLGPSGSGKTTLLRIAAGIESQSTGRVLMNDREIAGPSVFLPPEQRSIGLVFQDFALFPHLTILDNVRFGLTALSRDEARREAMIALSRVGLEHYASSYPHVLSGGEQQRVALARALAPRPSVLLMDEPFSGLDSRLKDSVRAETLDILRHSRATAIVVTHDAEEAMRMGDRIALLKNGRLVQIGKAEELYQRPADLFAAGFFSELNVFEAKIRGGMAETPLGRVAAPGLGEGAMATVAVRMSGFDVSETEGEVAARILSRRYLGVVELLDLAVEGSETSVRARVRCGALSTGARDIYLSLRKSDVLVFERQTESA</sequence>
<evidence type="ECO:0000313" key="12">
    <source>
        <dbReference type="Proteomes" id="UP000323300"/>
    </source>
</evidence>
<keyword evidence="4" id="KW-0410">Iron transport</keyword>
<keyword evidence="3" id="KW-1003">Cell membrane</keyword>
<dbReference type="RefSeq" id="WP_149760168.1">
    <property type="nucleotide sequence ID" value="NZ_BSPE01000056.1"/>
</dbReference>
<evidence type="ECO:0000256" key="3">
    <source>
        <dbReference type="ARBA" id="ARBA00022475"/>
    </source>
</evidence>
<dbReference type="SMART" id="SM00382">
    <property type="entry name" value="AAA"/>
    <property type="match status" value="1"/>
</dbReference>
<keyword evidence="8" id="KW-0406">Ion transport</keyword>
<keyword evidence="12" id="KW-1185">Reference proteome</keyword>
<dbReference type="GO" id="GO:0016020">
    <property type="term" value="C:membrane"/>
    <property type="evidence" value="ECO:0007669"/>
    <property type="project" value="InterPro"/>
</dbReference>
<evidence type="ECO:0000256" key="5">
    <source>
        <dbReference type="ARBA" id="ARBA00022741"/>
    </source>
</evidence>
<dbReference type="InterPro" id="IPR015853">
    <property type="entry name" value="ABC_transpr_FbpC"/>
</dbReference>
<keyword evidence="9" id="KW-0472">Membrane</keyword>